<proteinExistence type="predicted"/>
<dbReference type="PANTHER" id="PTHR46825:SF9">
    <property type="entry name" value="BETA-LACTAMASE-RELATED DOMAIN-CONTAINING PROTEIN"/>
    <property type="match status" value="1"/>
</dbReference>
<dbReference type="EMBL" id="CP011502">
    <property type="protein sequence ID" value="ALX05499.1"/>
    <property type="molecule type" value="Genomic_DNA"/>
</dbReference>
<sequence length="298" mass="32384">MSRRTSTAALLLAGDEEYWRASGWHRGDAPVRWGSVSKVLTAGLAHAMVERGTWAWDTRVEEVLDSTSPITVAELVRHRSGLPRTAPGQRRELLDPYRRWTRERFDHDVLPELDALVDQRRRVVGEYSNLGYAVLTRMLKEVGGPWLEQVRSTLVEPAGLDPTAFDVARRTGERDDVVEALSIWGRPLDEWVIGDGPFVGAAGLVATLDDMAALVRASADGGLLDPSRQPHAWRVDDGLAVHHGALMRCGAVVAWRPATGIVGVASAVGGRAAFADRRAADVLDQLASAAASEEGEMS</sequence>
<dbReference type="RefSeq" id="WP_067859323.1">
    <property type="nucleotide sequence ID" value="NZ_CP011502.1"/>
</dbReference>
<dbReference type="Gene3D" id="3.40.710.10">
    <property type="entry name" value="DD-peptidase/beta-lactamase superfamily"/>
    <property type="match status" value="1"/>
</dbReference>
<dbReference type="KEGG" id="aer:AERYTH_12735"/>
<dbReference type="InterPro" id="IPR012338">
    <property type="entry name" value="Beta-lactam/transpept-like"/>
</dbReference>
<evidence type="ECO:0000313" key="3">
    <source>
        <dbReference type="Proteomes" id="UP000067689"/>
    </source>
</evidence>
<dbReference type="InterPro" id="IPR050491">
    <property type="entry name" value="AmpC-like"/>
</dbReference>
<dbReference type="Proteomes" id="UP000067689">
    <property type="component" value="Chromosome"/>
</dbReference>
<dbReference type="OrthoDB" id="3325701at2"/>
<feature type="domain" description="Beta-lactamase-related" evidence="1">
    <location>
        <begin position="6"/>
        <end position="267"/>
    </location>
</feature>
<dbReference type="PATRIC" id="fig|2041.4.peg.2647"/>
<dbReference type="PANTHER" id="PTHR46825">
    <property type="entry name" value="D-ALANYL-D-ALANINE-CARBOXYPEPTIDASE/ENDOPEPTIDASE AMPH"/>
    <property type="match status" value="1"/>
</dbReference>
<accession>A0A0U4CC69</accession>
<dbReference type="InterPro" id="IPR001466">
    <property type="entry name" value="Beta-lactam-related"/>
</dbReference>
<evidence type="ECO:0000259" key="1">
    <source>
        <dbReference type="Pfam" id="PF00144"/>
    </source>
</evidence>
<reference evidence="2 3" key="1">
    <citation type="journal article" date="1991" name="Int. J. Syst. Bacteriol.">
        <title>Description of the erythromycin-producing bacterium Arthrobacter sp. strain NRRL B-3381 as Aeromicrobium erythreum gen. nov., sp. nov.</title>
        <authorList>
            <person name="Miller E.S."/>
            <person name="Woese C.R."/>
            <person name="Brenner S."/>
        </authorList>
    </citation>
    <scope>NUCLEOTIDE SEQUENCE [LARGE SCALE GENOMIC DNA]</scope>
    <source>
        <strain evidence="2 3">AR18</strain>
    </source>
</reference>
<evidence type="ECO:0000313" key="2">
    <source>
        <dbReference type="EMBL" id="ALX05499.1"/>
    </source>
</evidence>
<organism evidence="2 3">
    <name type="scientific">Aeromicrobium erythreum</name>
    <dbReference type="NCBI Taxonomy" id="2041"/>
    <lineage>
        <taxon>Bacteria</taxon>
        <taxon>Bacillati</taxon>
        <taxon>Actinomycetota</taxon>
        <taxon>Actinomycetes</taxon>
        <taxon>Propionibacteriales</taxon>
        <taxon>Nocardioidaceae</taxon>
        <taxon>Aeromicrobium</taxon>
    </lineage>
</organism>
<keyword evidence="3" id="KW-1185">Reference proteome</keyword>
<dbReference type="Pfam" id="PF00144">
    <property type="entry name" value="Beta-lactamase"/>
    <property type="match status" value="1"/>
</dbReference>
<gene>
    <name evidence="2" type="ORF">AERYTH_12735</name>
</gene>
<protein>
    <recommendedName>
        <fullName evidence="1">Beta-lactamase-related domain-containing protein</fullName>
    </recommendedName>
</protein>
<name>A0A0U4CC69_9ACTN</name>
<dbReference type="SUPFAM" id="SSF56601">
    <property type="entry name" value="beta-lactamase/transpeptidase-like"/>
    <property type="match status" value="1"/>
</dbReference>
<dbReference type="STRING" id="2041.AERYTH_12735"/>
<dbReference type="AlphaFoldDB" id="A0A0U4CC69"/>